<gene>
    <name evidence="2" type="ORF">LMG27198_36580</name>
</gene>
<sequence>MSDSVKSKLKALFLKGSRFAISQTKEILDKATENLTKTIGQDTATETTPLDALEPSDLQINPPTETAKSASPIIAGDADVMGNAHVECSTSDLQVPPFAVDRILAGAETTPLDEPSDLQINPPTETAKSASPIIAGDADAMGNAHVECSTSDLQVPPFAVDRILAGAETTPLDALEPSDLQINPPTETAKSASPIIAGDADAMGNAHVECSKSDLQVPPFAVDRILTAAETTPLDEPSDLQINPPTETAKSASPIIAGDADAMGNAHVECSTSDLQVPPFAVDRILFEHEDRGQCPHLLKLLVSISLRTRETSPICVILPSAVGVASLVAIVSALECLAQDLPDAKTLYPATLRAGLRVRLYPGGEVFEVGDPPVDGSGSMKLRLIDKKSYATKGTRFVQAERICWFEPTTRYHPLGTGAPFIAPPLNDLDAILGQQAFGNSGLVKTRVLLAGTRAEFGRLLEATHIVPREKIRRAVPLSDVFAFGGVDINSQPYVTAPIGSAGQPMVAIGRDLQDLKNACLNEDVDPHSRVVLCDNVDIILRDLDLAGRIAERQRIVLFAGGLRRADAGALKNAGWVVWEPSPGEVLGVNDPLLTTACRGIDLSRRSASGEQDRRPGYVACKAPEVANAHKALARLGDALGDESIEHEFWVEDLLDAAQSLFFSCAGWLSPPKGETLERVAETLERLRAEAPRLTRLLGDAATKALADLAKAVEEFATSEMSVTPKGEEVLRLAQTAARSSLRQVFVAGNRQGREEADKFFARNGLETRCIAVVDLADAGEPQSVAAFSVMRRDIFEKLVDPWPAGSMLFVGYDFEIDCYRARLNKRAALRASNRLAPEARRRLTGWEDNCFPPESRMAPQASEVGRGLDGFDKIAREWSWSRRISVPVADDGEETCQATVVHFIGRSWCAMTEDHRPLVLTSGSRAGQGTVQEIGLSGLASGSRIVVREGANKDIIRTIAESIAKPAVYADLRNKAALWRQALPHDPAKAQFVARALAKVGVHRHHMTIRSWLANSSLIGPRSEHDIHAIAEAFPVRGRTKADWQACCDAIAQLRALHIRAGSQLTNLLAERCGRVLFEPSDTELAVDLGIGVVWILEVASIEAQAHEFPSSYVNRLHWLDLEWRDRLLASPIRDRAA</sequence>
<feature type="compositionally biased region" description="Polar residues" evidence="1">
    <location>
        <begin position="58"/>
        <end position="69"/>
    </location>
</feature>
<dbReference type="InterPro" id="IPR049794">
    <property type="entry name" value="DrmE"/>
</dbReference>
<organism evidence="2 3">
    <name type="scientific">Methylocystis echinoides</name>
    <dbReference type="NCBI Taxonomy" id="29468"/>
    <lineage>
        <taxon>Bacteria</taxon>
        <taxon>Pseudomonadati</taxon>
        <taxon>Pseudomonadota</taxon>
        <taxon>Alphaproteobacteria</taxon>
        <taxon>Hyphomicrobiales</taxon>
        <taxon>Methylocystaceae</taxon>
        <taxon>Methylocystis</taxon>
    </lineage>
</organism>
<dbReference type="Proteomes" id="UP001144323">
    <property type="component" value="Unassembled WGS sequence"/>
</dbReference>
<feature type="region of interest" description="Disordered" evidence="1">
    <location>
        <begin position="232"/>
        <end position="251"/>
    </location>
</feature>
<keyword evidence="3" id="KW-1185">Reference proteome</keyword>
<feature type="region of interest" description="Disordered" evidence="1">
    <location>
        <begin position="39"/>
        <end position="69"/>
    </location>
</feature>
<feature type="region of interest" description="Disordered" evidence="1">
    <location>
        <begin position="108"/>
        <end position="129"/>
    </location>
</feature>
<proteinExistence type="predicted"/>
<comment type="caution">
    <text evidence="2">The sequence shown here is derived from an EMBL/GenBank/DDBJ whole genome shotgun (WGS) entry which is preliminary data.</text>
</comment>
<name>A0A9W6GXC2_9HYPH</name>
<feature type="compositionally biased region" description="Polar residues" evidence="1">
    <location>
        <begin position="39"/>
        <end position="48"/>
    </location>
</feature>
<dbReference type="AlphaFoldDB" id="A0A9W6GXC2"/>
<feature type="compositionally biased region" description="Polar residues" evidence="1">
    <location>
        <begin position="240"/>
        <end position="251"/>
    </location>
</feature>
<accession>A0A9W6GXC2</accession>
<dbReference type="NCBIfam" id="NF038316">
    <property type="entry name" value="DrmE_fam"/>
    <property type="match status" value="1"/>
</dbReference>
<dbReference type="EMBL" id="BSEC01000001">
    <property type="protein sequence ID" value="GLI94666.1"/>
    <property type="molecule type" value="Genomic_DNA"/>
</dbReference>
<feature type="compositionally biased region" description="Polar residues" evidence="1">
    <location>
        <begin position="118"/>
        <end position="129"/>
    </location>
</feature>
<evidence type="ECO:0000313" key="2">
    <source>
        <dbReference type="EMBL" id="GLI94666.1"/>
    </source>
</evidence>
<evidence type="ECO:0000256" key="1">
    <source>
        <dbReference type="SAM" id="MobiDB-lite"/>
    </source>
</evidence>
<protein>
    <submittedName>
        <fullName evidence="2">Uncharacterized protein</fullName>
    </submittedName>
</protein>
<reference evidence="2" key="1">
    <citation type="journal article" date="2023" name="Int. J. Syst. Evol. Microbiol.">
        <title>Methylocystis iwaonis sp. nov., a type II methane-oxidizing bacterium from surface soil of a rice paddy field in Japan, and emended description of the genus Methylocystis (ex Whittenbury et al. 1970) Bowman et al. 1993.</title>
        <authorList>
            <person name="Kaise H."/>
            <person name="Sawadogo J.B."/>
            <person name="Alam M.S."/>
            <person name="Ueno C."/>
            <person name="Dianou D."/>
            <person name="Shinjo R."/>
            <person name="Asakawa S."/>
        </authorList>
    </citation>
    <scope>NUCLEOTIDE SEQUENCE</scope>
    <source>
        <strain evidence="2">LMG27198</strain>
    </source>
</reference>
<dbReference type="RefSeq" id="WP_281804797.1">
    <property type="nucleotide sequence ID" value="NZ_BSEC01000001.1"/>
</dbReference>
<evidence type="ECO:0000313" key="3">
    <source>
        <dbReference type="Proteomes" id="UP001144323"/>
    </source>
</evidence>